<dbReference type="GO" id="GO:0008967">
    <property type="term" value="F:phosphoglycolate phosphatase activity"/>
    <property type="evidence" value="ECO:0007669"/>
    <property type="project" value="TreeGrafter"/>
</dbReference>
<dbReference type="Gene3D" id="1.10.150.240">
    <property type="entry name" value="Putative phosphatase, domain 2"/>
    <property type="match status" value="1"/>
</dbReference>
<dbReference type="SFLD" id="SFLDG01129">
    <property type="entry name" value="C1.5:_HAD__Beta-PGM__Phosphata"/>
    <property type="match status" value="1"/>
</dbReference>
<name>A0A6J4HCW1_9ACTN</name>
<dbReference type="SFLD" id="SFLDS00003">
    <property type="entry name" value="Haloacid_Dehalogenase"/>
    <property type="match status" value="1"/>
</dbReference>
<dbReference type="NCBIfam" id="TIGR03351">
    <property type="entry name" value="PhnX-like"/>
    <property type="match status" value="1"/>
</dbReference>
<gene>
    <name evidence="1" type="ORF">AVDCRST_MAG20-687</name>
</gene>
<accession>A0A6J4HCW1</accession>
<proteinExistence type="predicted"/>
<dbReference type="InterPro" id="IPR022468">
    <property type="entry name" value="PhnX-like"/>
</dbReference>
<dbReference type="InterPro" id="IPR023198">
    <property type="entry name" value="PGP-like_dom2"/>
</dbReference>
<dbReference type="NCBIfam" id="TIGR01509">
    <property type="entry name" value="HAD-SF-IA-v3"/>
    <property type="match status" value="1"/>
</dbReference>
<dbReference type="SUPFAM" id="SSF56784">
    <property type="entry name" value="HAD-like"/>
    <property type="match status" value="1"/>
</dbReference>
<dbReference type="EMBL" id="CADCSY010000027">
    <property type="protein sequence ID" value="CAA9220130.1"/>
    <property type="molecule type" value="Genomic_DNA"/>
</dbReference>
<dbReference type="InterPro" id="IPR006439">
    <property type="entry name" value="HAD-SF_hydro_IA"/>
</dbReference>
<dbReference type="GO" id="GO:0005829">
    <property type="term" value="C:cytosol"/>
    <property type="evidence" value="ECO:0007669"/>
    <property type="project" value="TreeGrafter"/>
</dbReference>
<reference evidence="1" key="1">
    <citation type="submission" date="2020-02" db="EMBL/GenBank/DDBJ databases">
        <authorList>
            <person name="Meier V. D."/>
        </authorList>
    </citation>
    <scope>NUCLEOTIDE SEQUENCE</scope>
    <source>
        <strain evidence="1">AVDCRST_MAG20</strain>
    </source>
</reference>
<dbReference type="PANTHER" id="PTHR43434:SF19">
    <property type="entry name" value="PHOSPHONOACETALDEHYDE HYDROLASE"/>
    <property type="match status" value="1"/>
</dbReference>
<evidence type="ECO:0000313" key="1">
    <source>
        <dbReference type="EMBL" id="CAA9220130.1"/>
    </source>
</evidence>
<dbReference type="AlphaFoldDB" id="A0A6J4HCW1"/>
<sequence>MITVVALDMAGTTVIDGGAVEQSFHDAFATLGLTPTGEQLDHVRTTMGQSKIEVFRALLGEDEAARRATTAFEAAYDRQVREEGVRPIPGVEALFDDLRARGTRICLTTGFSASTRSMLLERLGWDDLVDLALSPGDGVRGRPFPDLVLTAAMRLGAEDVRDVAVAGDTASDLLAGTRAGASVVAGVLTGAHDRAALEAAPHTHILDSVVELADHL</sequence>
<dbReference type="PANTHER" id="PTHR43434">
    <property type="entry name" value="PHOSPHOGLYCOLATE PHOSPHATASE"/>
    <property type="match status" value="1"/>
</dbReference>
<dbReference type="InterPro" id="IPR050155">
    <property type="entry name" value="HAD-like_hydrolase_sf"/>
</dbReference>
<dbReference type="InterPro" id="IPR036412">
    <property type="entry name" value="HAD-like_sf"/>
</dbReference>
<dbReference type="Pfam" id="PF00702">
    <property type="entry name" value="Hydrolase"/>
    <property type="match status" value="1"/>
</dbReference>
<dbReference type="GO" id="GO:0006281">
    <property type="term" value="P:DNA repair"/>
    <property type="evidence" value="ECO:0007669"/>
    <property type="project" value="TreeGrafter"/>
</dbReference>
<organism evidence="1">
    <name type="scientific">uncultured Acidimicrobiales bacterium</name>
    <dbReference type="NCBI Taxonomy" id="310071"/>
    <lineage>
        <taxon>Bacteria</taxon>
        <taxon>Bacillati</taxon>
        <taxon>Actinomycetota</taxon>
        <taxon>Acidimicrobiia</taxon>
        <taxon>Acidimicrobiales</taxon>
        <taxon>environmental samples</taxon>
    </lineage>
</organism>
<dbReference type="Gene3D" id="3.40.50.1000">
    <property type="entry name" value="HAD superfamily/HAD-like"/>
    <property type="match status" value="1"/>
</dbReference>
<protein>
    <submittedName>
        <fullName evidence="1">Similar to phosphoglycolate phosphatase, clustered with ribosomal large subunit pseudouridine synthase C</fullName>
    </submittedName>
</protein>
<dbReference type="InterPro" id="IPR023214">
    <property type="entry name" value="HAD_sf"/>
</dbReference>